<keyword evidence="2" id="KW-1185">Reference proteome</keyword>
<sequence>MLDLITKKISKAEIDAIAVCNSCRMVLNSYEDKDLVQNIEKVIEEAIQHDHESSESTIIETDNFSCPNEVPMTPKDIVTIKEDLSAIKLQSTASSVGIPTYQVLDEHKIHSTGKNYSLSGKTKDTPKSKKSSTKAQKKSISLFVLYQGSYI</sequence>
<gene>
    <name evidence="1" type="ORF">PACLA_8A026578</name>
</gene>
<dbReference type="AlphaFoldDB" id="A0A7D9HMR2"/>
<dbReference type="EMBL" id="CACRXK020000996">
    <property type="protein sequence ID" value="CAB3986306.1"/>
    <property type="molecule type" value="Genomic_DNA"/>
</dbReference>
<evidence type="ECO:0000313" key="1">
    <source>
        <dbReference type="EMBL" id="CAB3986306.1"/>
    </source>
</evidence>
<dbReference type="Proteomes" id="UP001152795">
    <property type="component" value="Unassembled WGS sequence"/>
</dbReference>
<proteinExistence type="predicted"/>
<evidence type="ECO:0000313" key="2">
    <source>
        <dbReference type="Proteomes" id="UP001152795"/>
    </source>
</evidence>
<comment type="caution">
    <text evidence="1">The sequence shown here is derived from an EMBL/GenBank/DDBJ whole genome shotgun (WGS) entry which is preliminary data.</text>
</comment>
<organism evidence="1 2">
    <name type="scientific">Paramuricea clavata</name>
    <name type="common">Red gorgonian</name>
    <name type="synonym">Violescent sea-whip</name>
    <dbReference type="NCBI Taxonomy" id="317549"/>
    <lineage>
        <taxon>Eukaryota</taxon>
        <taxon>Metazoa</taxon>
        <taxon>Cnidaria</taxon>
        <taxon>Anthozoa</taxon>
        <taxon>Octocorallia</taxon>
        <taxon>Malacalcyonacea</taxon>
        <taxon>Plexauridae</taxon>
        <taxon>Paramuricea</taxon>
    </lineage>
</organism>
<protein>
    <submittedName>
        <fullName evidence="1">Uncharacterized protein</fullName>
    </submittedName>
</protein>
<accession>A0A7D9HMR2</accession>
<reference evidence="1" key="1">
    <citation type="submission" date="2020-04" db="EMBL/GenBank/DDBJ databases">
        <authorList>
            <person name="Alioto T."/>
            <person name="Alioto T."/>
            <person name="Gomez Garrido J."/>
        </authorList>
    </citation>
    <scope>NUCLEOTIDE SEQUENCE</scope>
    <source>
        <strain evidence="1">A484AB</strain>
    </source>
</reference>
<name>A0A7D9HMR2_PARCT</name>